<keyword evidence="1" id="KW-0326">Glycosidase</keyword>
<reference evidence="1" key="1">
    <citation type="submission" date="2024-08" db="EMBL/GenBank/DDBJ databases">
        <title>Lentilactobacillus sp. nov., isolated from tree bark.</title>
        <authorList>
            <person name="Phuengjayaem S."/>
            <person name="Tanasupawat S."/>
        </authorList>
    </citation>
    <scope>NUCLEOTIDE SEQUENCE</scope>
    <source>
        <strain evidence="1">SPB1-3</strain>
    </source>
</reference>
<sequence>MDQISGVQQYHQLFGTKVYDADTAFEFLTIAVFQAGMSWKVAASKIPVFKQVFANFDYHKIAMFDEPDLEAIESNSNMIQNGRKIRSVLQNAKAAVQLEPEFNNLADYFWSFKPDKSEEGDRDTIGAVVAKDMKKRGFEFVGPTTMGLLLVGMGIIERRPNA</sequence>
<dbReference type="EMBL" id="CP168151">
    <property type="protein sequence ID" value="XFD40303.1"/>
    <property type="molecule type" value="Genomic_DNA"/>
</dbReference>
<evidence type="ECO:0000313" key="2">
    <source>
        <dbReference type="Proteomes" id="UP001149860"/>
    </source>
</evidence>
<dbReference type="EC" id="3.2.2.20" evidence="1"/>
<protein>
    <submittedName>
        <fullName evidence="1">DNA-3-methyladenine glycosylase I</fullName>
        <ecNumber evidence="1">3.2.2.20</ecNumber>
    </submittedName>
</protein>
<name>A0ACD5DGL2_9LACO</name>
<dbReference type="Proteomes" id="UP001149860">
    <property type="component" value="Chromosome"/>
</dbReference>
<keyword evidence="1" id="KW-0378">Hydrolase</keyword>
<keyword evidence="2" id="KW-1185">Reference proteome</keyword>
<evidence type="ECO:0000313" key="1">
    <source>
        <dbReference type="EMBL" id="XFD40303.1"/>
    </source>
</evidence>
<gene>
    <name evidence="1" type="ORF">O0236_003050</name>
</gene>
<proteinExistence type="predicted"/>
<organism evidence="1 2">
    <name type="scientific">Lentilactobacillus terminaliae</name>
    <dbReference type="NCBI Taxonomy" id="3003483"/>
    <lineage>
        <taxon>Bacteria</taxon>
        <taxon>Bacillati</taxon>
        <taxon>Bacillota</taxon>
        <taxon>Bacilli</taxon>
        <taxon>Lactobacillales</taxon>
        <taxon>Lactobacillaceae</taxon>
        <taxon>Lentilactobacillus</taxon>
    </lineage>
</organism>
<accession>A0ACD5DGL2</accession>